<dbReference type="EMBL" id="JARJGR010000592">
    <property type="protein sequence ID" value="MDF3636453.1"/>
    <property type="molecule type" value="Genomic_DNA"/>
</dbReference>
<proteinExistence type="inferred from homology"/>
<keyword evidence="2 3" id="KW-0378">Hydrolase</keyword>
<dbReference type="PANTHER" id="PTHR46124">
    <property type="entry name" value="D-AMINOACYL-TRNA DEACYLASE"/>
    <property type="match status" value="1"/>
</dbReference>
<dbReference type="InterPro" id="IPR001130">
    <property type="entry name" value="TatD-like"/>
</dbReference>
<dbReference type="PROSITE" id="PS01137">
    <property type="entry name" value="TATD_1"/>
    <property type="match status" value="1"/>
</dbReference>
<dbReference type="InterPro" id="IPR018228">
    <property type="entry name" value="DNase_TatD-rel_CS"/>
</dbReference>
<dbReference type="GO" id="GO:0016788">
    <property type="term" value="F:hydrolase activity, acting on ester bonds"/>
    <property type="evidence" value="ECO:0007669"/>
    <property type="project" value="InterPro"/>
</dbReference>
<accession>A0AAW6NKK8</accession>
<evidence type="ECO:0000256" key="2">
    <source>
        <dbReference type="ARBA" id="ARBA00022801"/>
    </source>
</evidence>
<dbReference type="Gene3D" id="3.20.20.140">
    <property type="entry name" value="Metal-dependent hydrolases"/>
    <property type="match status" value="1"/>
</dbReference>
<dbReference type="Proteomes" id="UP001215180">
    <property type="component" value="Unassembled WGS sequence"/>
</dbReference>
<dbReference type="PANTHER" id="PTHR46124:SF3">
    <property type="entry name" value="HYDROLASE"/>
    <property type="match status" value="1"/>
</dbReference>
<organism evidence="3 4">
    <name type="scientific">Enterobacter cloacae</name>
    <dbReference type="NCBI Taxonomy" id="550"/>
    <lineage>
        <taxon>Bacteria</taxon>
        <taxon>Pseudomonadati</taxon>
        <taxon>Pseudomonadota</taxon>
        <taxon>Gammaproteobacteria</taxon>
        <taxon>Enterobacterales</taxon>
        <taxon>Enterobacteriaceae</taxon>
        <taxon>Enterobacter</taxon>
        <taxon>Enterobacter cloacae complex</taxon>
    </lineage>
</organism>
<name>A0AAW6NKK8_ENTCL</name>
<dbReference type="SUPFAM" id="SSF51556">
    <property type="entry name" value="Metallo-dependent hydrolases"/>
    <property type="match status" value="1"/>
</dbReference>
<dbReference type="InterPro" id="IPR032466">
    <property type="entry name" value="Metal_Hydrolase"/>
</dbReference>
<protein>
    <submittedName>
        <fullName evidence="3">TatD family hydrolase</fullName>
    </submittedName>
</protein>
<reference evidence="3" key="1">
    <citation type="submission" date="2023-03" db="EMBL/GenBank/DDBJ databases">
        <title>A Study on Prevalence and Characterization of Enterobacter cloacae strains in China.</title>
        <authorList>
            <person name="Zheng Z."/>
        </authorList>
    </citation>
    <scope>NUCLEOTIDE SEQUENCE</scope>
    <source>
        <strain evidence="3">EC77</strain>
    </source>
</reference>
<evidence type="ECO:0000256" key="1">
    <source>
        <dbReference type="ARBA" id="ARBA00009275"/>
    </source>
</evidence>
<gene>
    <name evidence="3" type="ORF">P3S46_04380</name>
</gene>
<comment type="similarity">
    <text evidence="1">Belongs to the metallo-dependent hydrolases superfamily. TatD-type hydrolase family.</text>
</comment>
<evidence type="ECO:0000313" key="3">
    <source>
        <dbReference type="EMBL" id="MDF3636453.1"/>
    </source>
</evidence>
<dbReference type="Pfam" id="PF01026">
    <property type="entry name" value="TatD_DNase"/>
    <property type="match status" value="1"/>
</dbReference>
<feature type="non-terminal residue" evidence="3">
    <location>
        <position position="72"/>
    </location>
</feature>
<dbReference type="AlphaFoldDB" id="A0AAW6NKK8"/>
<sequence>MTHCFIDTHCHFDFPPFSGEEISSLARAAEAGVRAIIVPAIEAARFDKVLALARGHDALYAALGLHPIVIEH</sequence>
<evidence type="ECO:0000313" key="4">
    <source>
        <dbReference type="Proteomes" id="UP001215180"/>
    </source>
</evidence>
<dbReference type="RefSeq" id="WP_276201261.1">
    <property type="nucleotide sequence ID" value="NZ_JARJGR010000592.1"/>
</dbReference>
<comment type="caution">
    <text evidence="3">The sequence shown here is derived from an EMBL/GenBank/DDBJ whole genome shotgun (WGS) entry which is preliminary data.</text>
</comment>
<dbReference type="GO" id="GO:0005829">
    <property type="term" value="C:cytosol"/>
    <property type="evidence" value="ECO:0007669"/>
    <property type="project" value="TreeGrafter"/>
</dbReference>